<evidence type="ECO:0000313" key="1">
    <source>
        <dbReference type="EMBL" id="EAW31441.1"/>
    </source>
</evidence>
<proteinExistence type="predicted"/>
<organism evidence="1 2">
    <name type="scientific">marine gamma proteobacterium HTCC2143</name>
    <dbReference type="NCBI Taxonomy" id="247633"/>
    <lineage>
        <taxon>Bacteria</taxon>
        <taxon>Pseudomonadati</taxon>
        <taxon>Pseudomonadota</taxon>
        <taxon>Gammaproteobacteria</taxon>
        <taxon>Cellvibrionales</taxon>
        <taxon>Spongiibacteraceae</taxon>
        <taxon>BD1-7 clade</taxon>
    </lineage>
</organism>
<evidence type="ECO:0000313" key="2">
    <source>
        <dbReference type="Proteomes" id="UP000004931"/>
    </source>
</evidence>
<dbReference type="STRING" id="247633.GP2143_07824"/>
<sequence>MTALFADDFHHFHLIELPSKLLLGAGDLAAKATRELEPLCVRISNSDNAYTYQPGPKTVSIIAGTEAALEIELELDSWSLWRDGSVARAEIHRCVGVDHDKSDQAAVSQWRIALEIIYRK</sequence>
<dbReference type="Proteomes" id="UP000004931">
    <property type="component" value="Unassembled WGS sequence"/>
</dbReference>
<reference evidence="1 2" key="1">
    <citation type="journal article" date="2010" name="J. Bacteriol.">
        <title>Genome sequence of the oligotrophic marine Gammaproteobacterium HTCC2143, isolated from the Oregon Coast.</title>
        <authorList>
            <person name="Oh H.M."/>
            <person name="Kang I."/>
            <person name="Ferriera S."/>
            <person name="Giovannoni S.J."/>
            <person name="Cho J.C."/>
        </authorList>
    </citation>
    <scope>NUCLEOTIDE SEQUENCE [LARGE SCALE GENOMIC DNA]</scope>
    <source>
        <strain evidence="1 2">HTCC2143</strain>
    </source>
</reference>
<gene>
    <name evidence="1" type="ORF">GP2143_07824</name>
</gene>
<name>A0YCC2_9GAMM</name>
<keyword evidence="2" id="KW-1185">Reference proteome</keyword>
<dbReference type="EMBL" id="AAVT01000003">
    <property type="protein sequence ID" value="EAW31441.1"/>
    <property type="molecule type" value="Genomic_DNA"/>
</dbReference>
<dbReference type="OrthoDB" id="9921430at2"/>
<protein>
    <submittedName>
        <fullName evidence="1">Uncharacterized protein</fullName>
    </submittedName>
</protein>
<accession>A0YCC2</accession>
<dbReference type="AlphaFoldDB" id="A0YCC2"/>
<comment type="caution">
    <text evidence="1">The sequence shown here is derived from an EMBL/GenBank/DDBJ whole genome shotgun (WGS) entry which is preliminary data.</text>
</comment>